<sequence>MFVYSLLSRHEGVSPQLYGATLGQAHYKGLISTIQGALAESVVVVDFSGVEATTASYLKATVIALLEAAMDSVNEPSRGGPATVSKDRVNVFPVVSNLSPEVAEELQTVLEARRLPYLEALRISGTEVTQARLRGFIEAAPAETLERVVTARSTSATQLATLQSPPTATGWSNRLADLFRLRLVRRIKEGRNWLYSPVVSEVSFG</sequence>
<gene>
    <name evidence="1" type="ordered locus">STAUR_2438</name>
</gene>
<dbReference type="OrthoDB" id="271336at2"/>
<keyword evidence="2" id="KW-1185">Reference proteome</keyword>
<dbReference type="eggNOG" id="ENOG5033JZ5">
    <property type="taxonomic scope" value="Bacteria"/>
</dbReference>
<accession>E3FGA7</accession>
<dbReference type="RefSeq" id="WP_013375235.1">
    <property type="nucleotide sequence ID" value="NC_014623.1"/>
</dbReference>
<dbReference type="Proteomes" id="UP000001351">
    <property type="component" value="Chromosome"/>
</dbReference>
<dbReference type="HOGENOM" id="CLU_1387737_0_0_7"/>
<evidence type="ECO:0000313" key="2">
    <source>
        <dbReference type="Proteomes" id="UP000001351"/>
    </source>
</evidence>
<organism evidence="1 2">
    <name type="scientific">Stigmatella aurantiaca (strain DW4/3-1)</name>
    <dbReference type="NCBI Taxonomy" id="378806"/>
    <lineage>
        <taxon>Bacteria</taxon>
        <taxon>Pseudomonadati</taxon>
        <taxon>Myxococcota</taxon>
        <taxon>Myxococcia</taxon>
        <taxon>Myxococcales</taxon>
        <taxon>Cystobacterineae</taxon>
        <taxon>Archangiaceae</taxon>
        <taxon>Stigmatella</taxon>
    </lineage>
</organism>
<dbReference type="EMBL" id="CP002271">
    <property type="protein sequence ID" value="ADO70242.1"/>
    <property type="molecule type" value="Genomic_DNA"/>
</dbReference>
<proteinExistence type="predicted"/>
<name>E3FGA7_STIAD</name>
<reference evidence="1 2" key="1">
    <citation type="journal article" date="2011" name="Mol. Biol. Evol.">
        <title>Comparative genomic analysis of fruiting body formation in Myxococcales.</title>
        <authorList>
            <person name="Huntley S."/>
            <person name="Hamann N."/>
            <person name="Wegener-Feldbrugge S."/>
            <person name="Treuner-Lange A."/>
            <person name="Kube M."/>
            <person name="Reinhardt R."/>
            <person name="Klages S."/>
            <person name="Muller R."/>
            <person name="Ronning C.M."/>
            <person name="Nierman W.C."/>
            <person name="Sogaard-Andersen L."/>
        </authorList>
    </citation>
    <scope>NUCLEOTIDE SEQUENCE [LARGE SCALE GENOMIC DNA]</scope>
    <source>
        <strain evidence="1 2">DW4/3-1</strain>
    </source>
</reference>
<dbReference type="KEGG" id="sur:STAUR_2438"/>
<dbReference type="STRING" id="378806.STAUR_2438"/>
<evidence type="ECO:0008006" key="3">
    <source>
        <dbReference type="Google" id="ProtNLM"/>
    </source>
</evidence>
<dbReference type="AlphaFoldDB" id="E3FGA7"/>
<evidence type="ECO:0000313" key="1">
    <source>
        <dbReference type="EMBL" id="ADO70242.1"/>
    </source>
</evidence>
<protein>
    <recommendedName>
        <fullName evidence="3">DUF4325 domain-containing protein</fullName>
    </recommendedName>
</protein>